<comment type="caution">
    <text evidence="2">The sequence shown here is derived from an EMBL/GenBank/DDBJ whole genome shotgun (WGS) entry which is preliminary data.</text>
</comment>
<proteinExistence type="predicted"/>
<accession>A0A432G6Y9</accession>
<name>A0A432G6Y9_9DELT</name>
<dbReference type="AlphaFoldDB" id="A0A432G6Y9"/>
<dbReference type="Proteomes" id="UP000286801">
    <property type="component" value="Unassembled WGS sequence"/>
</dbReference>
<feature type="domain" description="MIP18 family-like" evidence="1">
    <location>
        <begin position="22"/>
        <end position="95"/>
    </location>
</feature>
<dbReference type="InterPro" id="IPR002744">
    <property type="entry name" value="MIP18-like"/>
</dbReference>
<evidence type="ECO:0000259" key="1">
    <source>
        <dbReference type="Pfam" id="PF01883"/>
    </source>
</evidence>
<gene>
    <name evidence="2" type="ORF">DSY97_06255</name>
</gene>
<organism evidence="2 3">
    <name type="scientific">SAR324 cluster bacterium</name>
    <dbReference type="NCBI Taxonomy" id="2024889"/>
    <lineage>
        <taxon>Bacteria</taxon>
        <taxon>Deltaproteobacteria</taxon>
        <taxon>SAR324 cluster</taxon>
    </lineage>
</organism>
<sequence length="271" mass="31019">MMVLPLPLKNREVLKVDKANARDEVYRQLAEVYDPELDQPLTELGFIGDVRIAGEKVTVRFRLPTYWCAANFAYMMASDIRERVSELAWVKRVDVMLQDHFHDEEINEGINCGKTFQTAFPDATDGLDELRETFRVKAFQARQERVLRWLIRKGLQEEAILKMRVGDLQQLLKKRQVAKKLVERYLNIRQERGLPGDISAEAFSHPDGTPIDLGGLELLLNRASSTRLSMEFNTAFCSGLLKTRYGEDKQGLKNADLEKDKTKESTGVIEA</sequence>
<reference evidence="2 3" key="1">
    <citation type="submission" date="2018-06" db="EMBL/GenBank/DDBJ databases">
        <title>Combined omics and stable isotope probing to characterize newly discovered Mariana Back-Arc vent microbial communities.</title>
        <authorList>
            <person name="Trembath-Reichert E."/>
            <person name="Huber J.A."/>
        </authorList>
    </citation>
    <scope>NUCLEOTIDE SEQUENCE [LARGE SCALE GENOMIC DNA]</scope>
    <source>
        <strain evidence="2">MAG 63_1</strain>
    </source>
</reference>
<dbReference type="SUPFAM" id="SSF117916">
    <property type="entry name" value="Fe-S cluster assembly (FSCA) domain-like"/>
    <property type="match status" value="1"/>
</dbReference>
<dbReference type="Pfam" id="PF01883">
    <property type="entry name" value="FeS_assembly_P"/>
    <property type="match status" value="1"/>
</dbReference>
<evidence type="ECO:0000313" key="3">
    <source>
        <dbReference type="Proteomes" id="UP000286801"/>
    </source>
</evidence>
<evidence type="ECO:0000313" key="2">
    <source>
        <dbReference type="EMBL" id="RTZ79050.1"/>
    </source>
</evidence>
<dbReference type="Gene3D" id="3.30.300.130">
    <property type="entry name" value="Fe-S cluster assembly (FSCA)"/>
    <property type="match status" value="1"/>
</dbReference>
<protein>
    <recommendedName>
        <fullName evidence="1">MIP18 family-like domain-containing protein</fullName>
    </recommendedName>
</protein>
<dbReference type="InterPro" id="IPR034904">
    <property type="entry name" value="FSCA_dom_sf"/>
</dbReference>
<dbReference type="EMBL" id="QNZL01000170">
    <property type="protein sequence ID" value="RTZ79050.1"/>
    <property type="molecule type" value="Genomic_DNA"/>
</dbReference>